<feature type="region of interest" description="Disordered" evidence="1">
    <location>
        <begin position="56"/>
        <end position="225"/>
    </location>
</feature>
<comment type="caution">
    <text evidence="2">The sequence shown here is derived from an EMBL/GenBank/DDBJ whole genome shotgun (WGS) entry which is preliminary data.</text>
</comment>
<proteinExistence type="predicted"/>
<protein>
    <submittedName>
        <fullName evidence="2">Uncharacterized protein</fullName>
    </submittedName>
</protein>
<feature type="compositionally biased region" description="Basic residues" evidence="1">
    <location>
        <begin position="132"/>
        <end position="148"/>
    </location>
</feature>
<feature type="compositionally biased region" description="Low complexity" evidence="1">
    <location>
        <begin position="171"/>
        <end position="193"/>
    </location>
</feature>
<accession>A0A448WF28</accession>
<keyword evidence="3" id="KW-1185">Reference proteome</keyword>
<dbReference type="EMBL" id="CAAALY010008383">
    <property type="protein sequence ID" value="VEL10223.1"/>
    <property type="molecule type" value="Genomic_DNA"/>
</dbReference>
<dbReference type="AlphaFoldDB" id="A0A448WF28"/>
<name>A0A448WF28_9PLAT</name>
<sequence>MTPFTAGQDSSQPIAEIARSLPKSSAPFPSSARRYEISSFNGVSFQPASLLNEHRMTPPMCLHPTDSLSATTARSFTPSRTVPSSTLSTASSGSTSSISTSISSDPNNHGNRTGKQSMRGSSIIASEGCIARRSRRRSRRTLSRRSSPRVRSLEPELARGVPLRHLQRHISVSSSPSLSTSDSNSAPSNESPSAMEAEGDRFYLRGSGNELPGHDPSPERQQTTFDVSPHRIKAQASKVQVSSASGVFNRPPCSVPATFAAPIRAPKETPPKPKFNDSKSTLLATYGGMPSSHNTISEAIASAVGLADRLRYYLAHGQDTKARLLITELLSRPESRGQVEELVASFGTNLHGLLCSQVSIV</sequence>
<organism evidence="2 3">
    <name type="scientific">Protopolystoma xenopodis</name>
    <dbReference type="NCBI Taxonomy" id="117903"/>
    <lineage>
        <taxon>Eukaryota</taxon>
        <taxon>Metazoa</taxon>
        <taxon>Spiralia</taxon>
        <taxon>Lophotrochozoa</taxon>
        <taxon>Platyhelminthes</taxon>
        <taxon>Monogenea</taxon>
        <taxon>Polyopisthocotylea</taxon>
        <taxon>Polystomatidea</taxon>
        <taxon>Polystomatidae</taxon>
        <taxon>Protopolystoma</taxon>
    </lineage>
</organism>
<reference evidence="2" key="1">
    <citation type="submission" date="2018-11" db="EMBL/GenBank/DDBJ databases">
        <authorList>
            <consortium name="Pathogen Informatics"/>
        </authorList>
    </citation>
    <scope>NUCLEOTIDE SEQUENCE</scope>
</reference>
<gene>
    <name evidence="2" type="ORF">PXEA_LOCUS3663</name>
</gene>
<feature type="compositionally biased region" description="Polar residues" evidence="1">
    <location>
        <begin position="105"/>
        <end position="124"/>
    </location>
</feature>
<dbReference type="Proteomes" id="UP000784294">
    <property type="component" value="Unassembled WGS sequence"/>
</dbReference>
<feature type="compositionally biased region" description="Low complexity" evidence="1">
    <location>
        <begin position="84"/>
        <end position="104"/>
    </location>
</feature>
<feature type="compositionally biased region" description="Polar residues" evidence="1">
    <location>
        <begin position="66"/>
        <end position="83"/>
    </location>
</feature>
<evidence type="ECO:0000313" key="2">
    <source>
        <dbReference type="EMBL" id="VEL10223.1"/>
    </source>
</evidence>
<evidence type="ECO:0000256" key="1">
    <source>
        <dbReference type="SAM" id="MobiDB-lite"/>
    </source>
</evidence>
<evidence type="ECO:0000313" key="3">
    <source>
        <dbReference type="Proteomes" id="UP000784294"/>
    </source>
</evidence>